<accession>A0A9D1KPY2</accession>
<dbReference type="Gene3D" id="3.40.50.2300">
    <property type="match status" value="1"/>
</dbReference>
<dbReference type="InterPro" id="IPR017867">
    <property type="entry name" value="Tyr_phospatase_low_mol_wt"/>
</dbReference>
<dbReference type="PRINTS" id="PR00719">
    <property type="entry name" value="LMWPTPASE"/>
</dbReference>
<gene>
    <name evidence="6" type="ORF">IAA60_09270</name>
</gene>
<dbReference type="Pfam" id="PF01451">
    <property type="entry name" value="LMWPc"/>
    <property type="match status" value="1"/>
</dbReference>
<dbReference type="AlphaFoldDB" id="A0A9D1KPY2"/>
<dbReference type="InterPro" id="IPR023485">
    <property type="entry name" value="Ptyr_pPase"/>
</dbReference>
<evidence type="ECO:0000256" key="4">
    <source>
        <dbReference type="PIRSR" id="PIRSR617867-1"/>
    </source>
</evidence>
<dbReference type="EMBL" id="DVLU01000100">
    <property type="protein sequence ID" value="HIT86073.1"/>
    <property type="molecule type" value="Genomic_DNA"/>
</dbReference>
<reference evidence="6" key="2">
    <citation type="journal article" date="2021" name="PeerJ">
        <title>Extensive microbial diversity within the chicken gut microbiome revealed by metagenomics and culture.</title>
        <authorList>
            <person name="Gilroy R."/>
            <person name="Ravi A."/>
            <person name="Getino M."/>
            <person name="Pursley I."/>
            <person name="Horton D.L."/>
            <person name="Alikhan N.F."/>
            <person name="Baker D."/>
            <person name="Gharbi K."/>
            <person name="Hall N."/>
            <person name="Watson M."/>
            <person name="Adriaenssens E.M."/>
            <person name="Foster-Nyarko E."/>
            <person name="Jarju S."/>
            <person name="Secka A."/>
            <person name="Antonio M."/>
            <person name="Oren A."/>
            <person name="Chaudhuri R.R."/>
            <person name="La Ragione R."/>
            <person name="Hildebrand F."/>
            <person name="Pallen M.J."/>
        </authorList>
    </citation>
    <scope>NUCLEOTIDE SEQUENCE</scope>
    <source>
        <strain evidence="6">CHK181-108</strain>
    </source>
</reference>
<comment type="similarity">
    <text evidence="1">Belongs to the low molecular weight phosphotyrosine protein phosphatase family.</text>
</comment>
<feature type="active site" description="Proton donor" evidence="4">
    <location>
        <position position="115"/>
    </location>
</feature>
<proteinExistence type="inferred from homology"/>
<evidence type="ECO:0000256" key="3">
    <source>
        <dbReference type="ARBA" id="ARBA00022912"/>
    </source>
</evidence>
<sequence length="155" mass="16843">MKILFVCTGNTCRSPMAAAIMEKIAIDNDLDVLIESAGIFAEVGGRASENAVKALDEMGIDLTFHQTKPITEELIEKSDIILTMTEGQKELLKPVAGNDVYTLKEYGGGHGDISDPYGGDIDEYRETAKEIYDALVDVAERIADIQNGNSENNKS</sequence>
<organism evidence="6 7">
    <name type="scientific">Candidatus Ornithomonoglobus intestinigallinarum</name>
    <dbReference type="NCBI Taxonomy" id="2840894"/>
    <lineage>
        <taxon>Bacteria</taxon>
        <taxon>Bacillati</taxon>
        <taxon>Bacillota</taxon>
        <taxon>Clostridia</taxon>
        <taxon>Candidatus Ornithomonoglobus</taxon>
    </lineage>
</organism>
<feature type="active site" description="Nucleophile" evidence="4">
    <location>
        <position position="7"/>
    </location>
</feature>
<dbReference type="PANTHER" id="PTHR11717">
    <property type="entry name" value="LOW MOLECULAR WEIGHT PROTEIN TYROSINE PHOSPHATASE"/>
    <property type="match status" value="1"/>
</dbReference>
<dbReference type="CDD" id="cd16344">
    <property type="entry name" value="LMWPAP"/>
    <property type="match status" value="1"/>
</dbReference>
<evidence type="ECO:0000313" key="7">
    <source>
        <dbReference type="Proteomes" id="UP000824165"/>
    </source>
</evidence>
<evidence type="ECO:0000256" key="1">
    <source>
        <dbReference type="ARBA" id="ARBA00011063"/>
    </source>
</evidence>
<dbReference type="PANTHER" id="PTHR11717:SF31">
    <property type="entry name" value="LOW MOLECULAR WEIGHT PROTEIN-TYROSINE-PHOSPHATASE ETP-RELATED"/>
    <property type="match status" value="1"/>
</dbReference>
<evidence type="ECO:0000259" key="5">
    <source>
        <dbReference type="SMART" id="SM00226"/>
    </source>
</evidence>
<dbReference type="InterPro" id="IPR036196">
    <property type="entry name" value="Ptyr_pPase_sf"/>
</dbReference>
<feature type="domain" description="Phosphotyrosine protein phosphatase I" evidence="5">
    <location>
        <begin position="1"/>
        <end position="141"/>
    </location>
</feature>
<name>A0A9D1KPY2_9FIRM</name>
<feature type="active site" description="Nucleophile" evidence="4">
    <location>
        <position position="13"/>
    </location>
</feature>
<keyword evidence="2" id="KW-0378">Hydrolase</keyword>
<evidence type="ECO:0000256" key="2">
    <source>
        <dbReference type="ARBA" id="ARBA00022801"/>
    </source>
</evidence>
<comment type="caution">
    <text evidence="6">The sequence shown here is derived from an EMBL/GenBank/DDBJ whole genome shotgun (WGS) entry which is preliminary data.</text>
</comment>
<reference evidence="6" key="1">
    <citation type="submission" date="2020-10" db="EMBL/GenBank/DDBJ databases">
        <authorList>
            <person name="Gilroy R."/>
        </authorList>
    </citation>
    <scope>NUCLEOTIDE SEQUENCE</scope>
    <source>
        <strain evidence="6">CHK181-108</strain>
    </source>
</reference>
<dbReference type="SMART" id="SM00226">
    <property type="entry name" value="LMWPc"/>
    <property type="match status" value="1"/>
</dbReference>
<keyword evidence="3" id="KW-0904">Protein phosphatase</keyword>
<protein>
    <submittedName>
        <fullName evidence="6">Low molecular weight protein arginine phosphatase</fullName>
    </submittedName>
</protein>
<dbReference type="Proteomes" id="UP000824165">
    <property type="component" value="Unassembled WGS sequence"/>
</dbReference>
<dbReference type="GO" id="GO:0004725">
    <property type="term" value="F:protein tyrosine phosphatase activity"/>
    <property type="evidence" value="ECO:0007669"/>
    <property type="project" value="InterPro"/>
</dbReference>
<dbReference type="SUPFAM" id="SSF52788">
    <property type="entry name" value="Phosphotyrosine protein phosphatases I"/>
    <property type="match status" value="1"/>
</dbReference>
<evidence type="ECO:0000313" key="6">
    <source>
        <dbReference type="EMBL" id="HIT86073.1"/>
    </source>
</evidence>
<dbReference type="InterPro" id="IPR050438">
    <property type="entry name" value="LMW_PTPase"/>
</dbReference>